<dbReference type="SMART" id="SM00360">
    <property type="entry name" value="RRM"/>
    <property type="match status" value="1"/>
</dbReference>
<dbReference type="CDD" id="cd12446">
    <property type="entry name" value="RRM_RBM25"/>
    <property type="match status" value="1"/>
</dbReference>
<dbReference type="InterPro" id="IPR012677">
    <property type="entry name" value="Nucleotide-bd_a/b_plait_sf"/>
</dbReference>
<organism evidence="5 6">
    <name type="scientific">Cerrena zonata</name>
    <dbReference type="NCBI Taxonomy" id="2478898"/>
    <lineage>
        <taxon>Eukaryota</taxon>
        <taxon>Fungi</taxon>
        <taxon>Dikarya</taxon>
        <taxon>Basidiomycota</taxon>
        <taxon>Agaricomycotina</taxon>
        <taxon>Agaricomycetes</taxon>
        <taxon>Polyporales</taxon>
        <taxon>Cerrenaceae</taxon>
        <taxon>Cerrena</taxon>
    </lineage>
</organism>
<dbReference type="SUPFAM" id="SSF54928">
    <property type="entry name" value="RNA-binding domain, RBD"/>
    <property type="match status" value="1"/>
</dbReference>
<dbReference type="EMBL" id="JASBNA010000007">
    <property type="protein sequence ID" value="KAK7689935.1"/>
    <property type="molecule type" value="Genomic_DNA"/>
</dbReference>
<feature type="compositionally biased region" description="Basic and acidic residues" evidence="2">
    <location>
        <begin position="218"/>
        <end position="228"/>
    </location>
</feature>
<feature type="compositionally biased region" description="Basic and acidic residues" evidence="2">
    <location>
        <begin position="286"/>
        <end position="325"/>
    </location>
</feature>
<dbReference type="SMART" id="SM00311">
    <property type="entry name" value="PWI"/>
    <property type="match status" value="1"/>
</dbReference>
<dbReference type="PANTHER" id="PTHR18806:SF4">
    <property type="entry name" value="RNA-BINDING PROTEIN 25"/>
    <property type="match status" value="1"/>
</dbReference>
<dbReference type="PROSITE" id="PS50102">
    <property type="entry name" value="RRM"/>
    <property type="match status" value="1"/>
</dbReference>
<evidence type="ECO:0000259" key="3">
    <source>
        <dbReference type="PROSITE" id="PS50102"/>
    </source>
</evidence>
<dbReference type="Gene3D" id="1.20.1390.10">
    <property type="entry name" value="PWI domain"/>
    <property type="match status" value="1"/>
</dbReference>
<dbReference type="Proteomes" id="UP001385951">
    <property type="component" value="Unassembled WGS sequence"/>
</dbReference>
<dbReference type="InterPro" id="IPR002483">
    <property type="entry name" value="PWI_dom"/>
</dbReference>
<dbReference type="GO" id="GO:0005681">
    <property type="term" value="C:spliceosomal complex"/>
    <property type="evidence" value="ECO:0007669"/>
    <property type="project" value="TreeGrafter"/>
</dbReference>
<protein>
    <submittedName>
        <fullName evidence="5">Uncharacterized protein</fullName>
    </submittedName>
</protein>
<keyword evidence="6" id="KW-1185">Reference proteome</keyword>
<proteinExistence type="predicted"/>
<feature type="region of interest" description="Disordered" evidence="2">
    <location>
        <begin position="218"/>
        <end position="325"/>
    </location>
</feature>
<name>A0AAW0GLH0_9APHY</name>
<gene>
    <name evidence="5" type="ORF">QCA50_006575</name>
</gene>
<feature type="domain" description="RRM" evidence="3">
    <location>
        <begin position="47"/>
        <end position="131"/>
    </location>
</feature>
<feature type="domain" description="PWI" evidence="4">
    <location>
        <begin position="513"/>
        <end position="611"/>
    </location>
</feature>
<sequence length="613" mass="69144">MQPAPNRLGLGLRPPMPSYGQGPSISALAQQQQMLHGQFVPPQPKTVSLFIGSISGGITDSFLNQLLGACGTMESFKRLITPANKPQGFGFATFQDADSALRAIDLINGVELPALEDGCVNKKLLVKADEKTKVFLDAYQAQRMKTDKEDEILNLSRKRVADLLADINKTSQEAANSGLLDKEKYVIPPHLHDLQEADLPETQRGLVMTEIAQFRERAAKREREKMRDVQAAVPNILGQAPSGPKQREWGKPQGSASPAPKGFGKGAQGYSKPVGFVKEGGASPSVDDRSTAGKTKTDEELEAERKEARRRDEENSYRDRERRYEPRERARIAGLERAIARENALKDAEERDRIEMRARLDVWDDDESDEVFYTDRVRWRNARARRLAAEESADAESRLYEERETENLRRESEAFLARQMDEMQALQEEQRKAGMLLDDGAPVKLNVSLAPAAPKQETAPKDKASIVFGQEEEDEEGLRKRKVPLPRLDLAETGEKAKERLEKIKTTVPTDKETLFKSKVRWDGMTDTMVDRKFEPLVKRLMVKYLGELEDDDLVMFVLEHLKDHKGPQKLIEGLEPVLEDEAVELAINVWRQVIFESIAYGEGLHTERMMVD</sequence>
<evidence type="ECO:0000256" key="1">
    <source>
        <dbReference type="PROSITE-ProRule" id="PRU00176"/>
    </source>
</evidence>
<evidence type="ECO:0000256" key="2">
    <source>
        <dbReference type="SAM" id="MobiDB-lite"/>
    </source>
</evidence>
<dbReference type="InterPro" id="IPR052768">
    <property type="entry name" value="RBM25"/>
</dbReference>
<evidence type="ECO:0000313" key="5">
    <source>
        <dbReference type="EMBL" id="KAK7689935.1"/>
    </source>
</evidence>
<dbReference type="Pfam" id="PF00076">
    <property type="entry name" value="RRM_1"/>
    <property type="match status" value="1"/>
</dbReference>
<evidence type="ECO:0000313" key="6">
    <source>
        <dbReference type="Proteomes" id="UP001385951"/>
    </source>
</evidence>
<dbReference type="GO" id="GO:0003729">
    <property type="term" value="F:mRNA binding"/>
    <property type="evidence" value="ECO:0007669"/>
    <property type="project" value="TreeGrafter"/>
</dbReference>
<dbReference type="InterPro" id="IPR034268">
    <property type="entry name" value="RBM25_RRM"/>
</dbReference>
<dbReference type="Gene3D" id="3.30.70.330">
    <property type="match status" value="1"/>
</dbReference>
<comment type="caution">
    <text evidence="5">The sequence shown here is derived from an EMBL/GenBank/DDBJ whole genome shotgun (WGS) entry which is preliminary data.</text>
</comment>
<dbReference type="InterPro" id="IPR035979">
    <property type="entry name" value="RBD_domain_sf"/>
</dbReference>
<dbReference type="InterPro" id="IPR000504">
    <property type="entry name" value="RRM_dom"/>
</dbReference>
<dbReference type="PROSITE" id="PS51025">
    <property type="entry name" value="PWI"/>
    <property type="match status" value="1"/>
</dbReference>
<dbReference type="PANTHER" id="PTHR18806">
    <property type="entry name" value="RBM25 PROTEIN"/>
    <property type="match status" value="1"/>
</dbReference>
<keyword evidence="1" id="KW-0694">RNA-binding</keyword>
<reference evidence="5 6" key="1">
    <citation type="submission" date="2022-09" db="EMBL/GenBank/DDBJ databases">
        <authorList>
            <person name="Palmer J.M."/>
        </authorList>
    </citation>
    <scope>NUCLEOTIDE SEQUENCE [LARGE SCALE GENOMIC DNA]</scope>
    <source>
        <strain evidence="5 6">DSM 7382</strain>
    </source>
</reference>
<dbReference type="AlphaFoldDB" id="A0AAW0GLH0"/>
<evidence type="ECO:0000259" key="4">
    <source>
        <dbReference type="PROSITE" id="PS51025"/>
    </source>
</evidence>
<accession>A0AAW0GLH0</accession>